<reference evidence="1 2" key="1">
    <citation type="submission" date="2024-05" db="EMBL/GenBank/DDBJ databases">
        <title>A draft genome resource for the thread blight pathogen Marasmius tenuissimus strain MS-2.</title>
        <authorList>
            <person name="Yulfo-Soto G.E."/>
            <person name="Baruah I.K."/>
            <person name="Amoako-Attah I."/>
            <person name="Bukari Y."/>
            <person name="Meinhardt L.W."/>
            <person name="Bailey B.A."/>
            <person name="Cohen S.P."/>
        </authorList>
    </citation>
    <scope>NUCLEOTIDE SEQUENCE [LARGE SCALE GENOMIC DNA]</scope>
    <source>
        <strain evidence="1 2">MS-2</strain>
    </source>
</reference>
<organism evidence="1 2">
    <name type="scientific">Marasmius tenuissimus</name>
    <dbReference type="NCBI Taxonomy" id="585030"/>
    <lineage>
        <taxon>Eukaryota</taxon>
        <taxon>Fungi</taxon>
        <taxon>Dikarya</taxon>
        <taxon>Basidiomycota</taxon>
        <taxon>Agaricomycotina</taxon>
        <taxon>Agaricomycetes</taxon>
        <taxon>Agaricomycetidae</taxon>
        <taxon>Agaricales</taxon>
        <taxon>Marasmiineae</taxon>
        <taxon>Marasmiaceae</taxon>
        <taxon>Marasmius</taxon>
    </lineage>
</organism>
<dbReference type="EMBL" id="JBBXMP010001408">
    <property type="protein sequence ID" value="KAL0056541.1"/>
    <property type="molecule type" value="Genomic_DNA"/>
</dbReference>
<name>A0ABR2Z4X1_9AGAR</name>
<gene>
    <name evidence="1" type="ORF">AAF712_016855</name>
</gene>
<evidence type="ECO:0000313" key="2">
    <source>
        <dbReference type="Proteomes" id="UP001437256"/>
    </source>
</evidence>
<accession>A0ABR2Z4X1</accession>
<dbReference type="Proteomes" id="UP001437256">
    <property type="component" value="Unassembled WGS sequence"/>
</dbReference>
<feature type="non-terminal residue" evidence="1">
    <location>
        <position position="1"/>
    </location>
</feature>
<evidence type="ECO:0000313" key="1">
    <source>
        <dbReference type="EMBL" id="KAL0056541.1"/>
    </source>
</evidence>
<protein>
    <submittedName>
        <fullName evidence="1">Uncharacterized protein</fullName>
    </submittedName>
</protein>
<sequence length="82" mass="9554">DGEHPEQVLLTPDQDHRVKLSNHKIELGAIGMEAGDKFQVWMGRWGRWISIRWETRLCAKAGQHIVLRQSDVRNMCNFSNRV</sequence>
<comment type="caution">
    <text evidence="1">The sequence shown here is derived from an EMBL/GenBank/DDBJ whole genome shotgun (WGS) entry which is preliminary data.</text>
</comment>
<proteinExistence type="predicted"/>
<keyword evidence="2" id="KW-1185">Reference proteome</keyword>